<dbReference type="SUPFAM" id="SSF53850">
    <property type="entry name" value="Periplasmic binding protein-like II"/>
    <property type="match status" value="1"/>
</dbReference>
<evidence type="ECO:0000313" key="7">
    <source>
        <dbReference type="Proteomes" id="UP000256520"/>
    </source>
</evidence>
<evidence type="ECO:0000259" key="5">
    <source>
        <dbReference type="Pfam" id="PF00496"/>
    </source>
</evidence>
<dbReference type="InterPro" id="IPR000914">
    <property type="entry name" value="SBP_5_dom"/>
</dbReference>
<evidence type="ECO:0000256" key="1">
    <source>
        <dbReference type="ARBA" id="ARBA00005695"/>
    </source>
</evidence>
<keyword evidence="2" id="KW-0813">Transport</keyword>
<evidence type="ECO:0000256" key="3">
    <source>
        <dbReference type="ARBA" id="ARBA00022729"/>
    </source>
</evidence>
<dbReference type="EMBL" id="PIOD01000006">
    <property type="protein sequence ID" value="RDW19709.1"/>
    <property type="molecule type" value="Genomic_DNA"/>
</dbReference>
<evidence type="ECO:0000256" key="4">
    <source>
        <dbReference type="SAM" id="SignalP"/>
    </source>
</evidence>
<gene>
    <name evidence="6" type="ORF">CWR45_06430</name>
</gene>
<dbReference type="Pfam" id="PF00496">
    <property type="entry name" value="SBP_bac_5"/>
    <property type="match status" value="1"/>
</dbReference>
<keyword evidence="7" id="KW-1185">Reference proteome</keyword>
<reference evidence="7" key="1">
    <citation type="submission" date="2017-11" db="EMBL/GenBank/DDBJ databases">
        <authorList>
            <person name="Zhu W."/>
        </authorList>
    </citation>
    <scope>NUCLEOTIDE SEQUENCE [LARGE SCALE GENOMIC DNA]</scope>
    <source>
        <strain evidence="7">CAU 1051</strain>
    </source>
</reference>
<accession>A0A3D8PX45</accession>
<comment type="similarity">
    <text evidence="1">Belongs to the bacterial solute-binding protein 5 family.</text>
</comment>
<dbReference type="RefSeq" id="WP_115749058.1">
    <property type="nucleotide sequence ID" value="NZ_PIOD01000006.1"/>
</dbReference>
<dbReference type="InterPro" id="IPR030678">
    <property type="entry name" value="Peptide/Ni-bd"/>
</dbReference>
<dbReference type="Gene3D" id="3.10.105.10">
    <property type="entry name" value="Dipeptide-binding Protein, Domain 3"/>
    <property type="match status" value="1"/>
</dbReference>
<dbReference type="GO" id="GO:0042597">
    <property type="term" value="C:periplasmic space"/>
    <property type="evidence" value="ECO:0007669"/>
    <property type="project" value="UniProtKB-ARBA"/>
</dbReference>
<dbReference type="AlphaFoldDB" id="A0A3D8PX45"/>
<protein>
    <submittedName>
        <fullName evidence="6">ABC transporter substrate-binding protein</fullName>
    </submittedName>
</protein>
<dbReference type="PANTHER" id="PTHR30290">
    <property type="entry name" value="PERIPLASMIC BINDING COMPONENT OF ABC TRANSPORTER"/>
    <property type="match status" value="1"/>
</dbReference>
<feature type="chain" id="PRO_5017541104" evidence="4">
    <location>
        <begin position="25"/>
        <end position="531"/>
    </location>
</feature>
<dbReference type="PIRSF" id="PIRSF002741">
    <property type="entry name" value="MppA"/>
    <property type="match status" value="1"/>
</dbReference>
<sequence length="531" mass="60027">MRIKNNRRKLITIILLMLCLSLSACSGMNEEDDSKTKTAEESDLSNTLIYAGESADTINPILNTHDELPNIIFSGLMKYDANGKPVVDLSESYEYDDEANTYTFKLRKGVKWHDGTDFTADDVVYTYEVLTKDKTLSASITSNYEDISSVTAPDDHTVVIKLSKYNAAMLDYFTMGIIPKHLLEGEDINTASFNQYPVGTGRYKFVDWDTAGGMITLERNEDYYEKVPNIERVIYKTVSVESTKATMLESGEADLAWLNANYAENFRDKDQFKNIDFQTADFRGMSMNLQSDYWKKNADSIGVLNYAINKQEIVDSVLKGRGFVAYSPIQLNAYGGNKAADIYPYDLDKFAKEMEALGWTKNKDGIYERDEEKFHFTIQVRDYEEERVDIANIVSTMLKKAGVDMEVVLVTKFDWEAGYNGFLYGSAAQFDPDMSYVGFVTNASGNTMHYSNPKVDELLKTGRSTSDENERKKIYGEFEVAYAEQPGIVLISYLDGNYVSISGLDGLDTTRVLGHHAVGVMWNIENWTLNK</sequence>
<dbReference type="Proteomes" id="UP000256520">
    <property type="component" value="Unassembled WGS sequence"/>
</dbReference>
<dbReference type="InterPro" id="IPR039424">
    <property type="entry name" value="SBP_5"/>
</dbReference>
<feature type="domain" description="Solute-binding protein family 5" evidence="5">
    <location>
        <begin position="85"/>
        <end position="439"/>
    </location>
</feature>
<dbReference type="GO" id="GO:0043190">
    <property type="term" value="C:ATP-binding cassette (ABC) transporter complex"/>
    <property type="evidence" value="ECO:0007669"/>
    <property type="project" value="InterPro"/>
</dbReference>
<dbReference type="PROSITE" id="PS51257">
    <property type="entry name" value="PROKAR_LIPOPROTEIN"/>
    <property type="match status" value="1"/>
</dbReference>
<evidence type="ECO:0000256" key="2">
    <source>
        <dbReference type="ARBA" id="ARBA00022448"/>
    </source>
</evidence>
<name>A0A3D8PX45_9BACI</name>
<comment type="caution">
    <text evidence="6">The sequence shown here is derived from an EMBL/GenBank/DDBJ whole genome shotgun (WGS) entry which is preliminary data.</text>
</comment>
<proteinExistence type="inferred from homology"/>
<evidence type="ECO:0000313" key="6">
    <source>
        <dbReference type="EMBL" id="RDW19709.1"/>
    </source>
</evidence>
<dbReference type="OrthoDB" id="9796817at2"/>
<dbReference type="Gene3D" id="3.40.190.10">
    <property type="entry name" value="Periplasmic binding protein-like II"/>
    <property type="match status" value="1"/>
</dbReference>
<dbReference type="GO" id="GO:1904680">
    <property type="term" value="F:peptide transmembrane transporter activity"/>
    <property type="evidence" value="ECO:0007669"/>
    <property type="project" value="TreeGrafter"/>
</dbReference>
<dbReference type="Gene3D" id="3.90.76.10">
    <property type="entry name" value="Dipeptide-binding Protein, Domain 1"/>
    <property type="match status" value="1"/>
</dbReference>
<dbReference type="GO" id="GO:0015833">
    <property type="term" value="P:peptide transport"/>
    <property type="evidence" value="ECO:0007669"/>
    <property type="project" value="TreeGrafter"/>
</dbReference>
<keyword evidence="3 4" id="KW-0732">Signal</keyword>
<organism evidence="6 7">
    <name type="scientific">Oceanobacillus chungangensis</name>
    <dbReference type="NCBI Taxonomy" id="1229152"/>
    <lineage>
        <taxon>Bacteria</taxon>
        <taxon>Bacillati</taxon>
        <taxon>Bacillota</taxon>
        <taxon>Bacilli</taxon>
        <taxon>Bacillales</taxon>
        <taxon>Bacillaceae</taxon>
        <taxon>Oceanobacillus</taxon>
    </lineage>
</organism>
<feature type="signal peptide" evidence="4">
    <location>
        <begin position="1"/>
        <end position="24"/>
    </location>
</feature>
<dbReference type="PANTHER" id="PTHR30290:SF9">
    <property type="entry name" value="OLIGOPEPTIDE-BINDING PROTEIN APPA"/>
    <property type="match status" value="1"/>
</dbReference>